<protein>
    <submittedName>
        <fullName evidence="2">Crinkler (CRN) family protein</fullName>
    </submittedName>
</protein>
<keyword evidence="3" id="KW-1185">Reference proteome</keyword>
<evidence type="ECO:0000313" key="3">
    <source>
        <dbReference type="Proteomes" id="UP000237271"/>
    </source>
</evidence>
<feature type="domain" description="HNH nuclease" evidence="1">
    <location>
        <begin position="114"/>
        <end position="166"/>
    </location>
</feature>
<reference evidence="2 3" key="1">
    <citation type="journal article" date="2017" name="Genome Biol. Evol.">
        <title>Phytophthora megakarya and P. palmivora, closely related causal agents of cacao black pod rot, underwent increases in genome sizes and gene numbers by different mechanisms.</title>
        <authorList>
            <person name="Ali S.S."/>
            <person name="Shao J."/>
            <person name="Lary D.J."/>
            <person name="Kronmiller B."/>
            <person name="Shen D."/>
            <person name="Strem M.D."/>
            <person name="Amoako-Attah I."/>
            <person name="Akrofi A.Y."/>
            <person name="Begoude B.A."/>
            <person name="Ten Hoopen G.M."/>
            <person name="Coulibaly K."/>
            <person name="Kebe B.I."/>
            <person name="Melnick R.L."/>
            <person name="Guiltinan M.J."/>
            <person name="Tyler B.M."/>
            <person name="Meinhardt L.W."/>
            <person name="Bailey B.A."/>
        </authorList>
    </citation>
    <scope>NUCLEOTIDE SEQUENCE [LARGE SCALE GENOMIC DNA]</scope>
    <source>
        <strain evidence="3">sbr112.9</strain>
    </source>
</reference>
<dbReference type="OrthoDB" id="151325at2759"/>
<evidence type="ECO:0000313" key="2">
    <source>
        <dbReference type="EMBL" id="POM70389.1"/>
    </source>
</evidence>
<gene>
    <name evidence="2" type="ORF">PHPALM_13181</name>
</gene>
<dbReference type="EMBL" id="NCKW01007064">
    <property type="protein sequence ID" value="POM70389.1"/>
    <property type="molecule type" value="Genomic_DNA"/>
</dbReference>
<dbReference type="Proteomes" id="UP000237271">
    <property type="component" value="Unassembled WGS sequence"/>
</dbReference>
<accession>A0A2P4XY35</accession>
<evidence type="ECO:0000259" key="1">
    <source>
        <dbReference type="Pfam" id="PF13391"/>
    </source>
</evidence>
<organism evidence="2 3">
    <name type="scientific">Phytophthora palmivora</name>
    <dbReference type="NCBI Taxonomy" id="4796"/>
    <lineage>
        <taxon>Eukaryota</taxon>
        <taxon>Sar</taxon>
        <taxon>Stramenopiles</taxon>
        <taxon>Oomycota</taxon>
        <taxon>Peronosporomycetes</taxon>
        <taxon>Peronosporales</taxon>
        <taxon>Peronosporaceae</taxon>
        <taxon>Phytophthora</taxon>
    </lineage>
</organism>
<comment type="caution">
    <text evidence="2">The sequence shown here is derived from an EMBL/GenBank/DDBJ whole genome shotgun (WGS) entry which is preliminary data.</text>
</comment>
<dbReference type="AlphaFoldDB" id="A0A2P4XY35"/>
<sequence>MDPTLWINNDKHFGKNFGPAEGEVHVLVVVPKQGNVRSPYMALLEAMLPHMLTNAPTMHTDRKKHFKDELCKIFGCYRRNNTWVRYMLLDVEFPKSLAIASHLFRRNMLLDVEFPKSLAIASHLFRRSNEYLSLLMMQIPDIDDVKNGLLLFKPLKYAFDHFQISFIRDDTDVFRLKLFDPDIRNIRLIDIENHSQKKTKCSESISLTEEEPCHFDVETTFGDVDGSILTFTGIERPFYRCLNLQARLARIVALKKQWIDASYDFKEFWSEVSLNDKMEMFHRSIMETELI</sequence>
<dbReference type="InterPro" id="IPR003615">
    <property type="entry name" value="HNH_nuc"/>
</dbReference>
<dbReference type="Pfam" id="PF13391">
    <property type="entry name" value="HNH_2"/>
    <property type="match status" value="1"/>
</dbReference>
<name>A0A2P4XY35_9STRA</name>
<proteinExistence type="predicted"/>